<name>A0A453QJI6_AEGTS</name>
<dbReference type="Gene3D" id="1.25.40.10">
    <property type="entry name" value="Tetratricopeptide repeat domain"/>
    <property type="match status" value="2"/>
</dbReference>
<dbReference type="PANTHER" id="PTHR47689:SF2">
    <property type="entry name" value="TETRATRICOPEPTIDE REPEAT (TPR)-LIKE SUPERFAMILY PROTEIN"/>
    <property type="match status" value="1"/>
</dbReference>
<keyword evidence="3" id="KW-1185">Reference proteome</keyword>
<dbReference type="SMART" id="SM00028">
    <property type="entry name" value="TPR"/>
    <property type="match status" value="4"/>
</dbReference>
<dbReference type="Pfam" id="PF13374">
    <property type="entry name" value="TPR_10"/>
    <property type="match status" value="2"/>
</dbReference>
<dbReference type="InterPro" id="IPR011990">
    <property type="entry name" value="TPR-like_helical_dom_sf"/>
</dbReference>
<dbReference type="InterPro" id="IPR019734">
    <property type="entry name" value="TPR_rpt"/>
</dbReference>
<dbReference type="STRING" id="200361.A0A453QJI6"/>
<feature type="repeat" description="TPR" evidence="1">
    <location>
        <begin position="209"/>
        <end position="242"/>
    </location>
</feature>
<accession>A0A453QJI6</accession>
<dbReference type="PROSITE" id="PS50005">
    <property type="entry name" value="TPR"/>
    <property type="match status" value="2"/>
</dbReference>
<dbReference type="Proteomes" id="UP000015105">
    <property type="component" value="Chromosome 7D"/>
</dbReference>
<reference evidence="3" key="2">
    <citation type="journal article" date="2017" name="Nat. Plants">
        <title>The Aegilops tauschii genome reveals multiple impacts of transposons.</title>
        <authorList>
            <person name="Zhao G."/>
            <person name="Zou C."/>
            <person name="Li K."/>
            <person name="Wang K."/>
            <person name="Li T."/>
            <person name="Gao L."/>
            <person name="Zhang X."/>
            <person name="Wang H."/>
            <person name="Yang Z."/>
            <person name="Liu X."/>
            <person name="Jiang W."/>
            <person name="Mao L."/>
            <person name="Kong X."/>
            <person name="Jiao Y."/>
            <person name="Jia J."/>
        </authorList>
    </citation>
    <scope>NUCLEOTIDE SEQUENCE [LARGE SCALE GENOMIC DNA]</scope>
    <source>
        <strain evidence="3">cv. AL8/78</strain>
    </source>
</reference>
<feature type="repeat" description="TPR" evidence="1">
    <location>
        <begin position="167"/>
        <end position="200"/>
    </location>
</feature>
<dbReference type="Gramene" id="AET7Gv20198700.13">
    <property type="protein sequence ID" value="AET7Gv20198700.13"/>
    <property type="gene ID" value="AET7Gv20198700"/>
</dbReference>
<evidence type="ECO:0000313" key="3">
    <source>
        <dbReference type="Proteomes" id="UP000015105"/>
    </source>
</evidence>
<dbReference type="Pfam" id="PF13424">
    <property type="entry name" value="TPR_12"/>
    <property type="match status" value="1"/>
</dbReference>
<dbReference type="AlphaFoldDB" id="A0A453QJI6"/>
<evidence type="ECO:0000256" key="1">
    <source>
        <dbReference type="PROSITE-ProRule" id="PRU00339"/>
    </source>
</evidence>
<organism evidence="2 3">
    <name type="scientific">Aegilops tauschii subsp. strangulata</name>
    <name type="common">Goatgrass</name>
    <dbReference type="NCBI Taxonomy" id="200361"/>
    <lineage>
        <taxon>Eukaryota</taxon>
        <taxon>Viridiplantae</taxon>
        <taxon>Streptophyta</taxon>
        <taxon>Embryophyta</taxon>
        <taxon>Tracheophyta</taxon>
        <taxon>Spermatophyta</taxon>
        <taxon>Magnoliopsida</taxon>
        <taxon>Liliopsida</taxon>
        <taxon>Poales</taxon>
        <taxon>Poaceae</taxon>
        <taxon>BOP clade</taxon>
        <taxon>Pooideae</taxon>
        <taxon>Triticodae</taxon>
        <taxon>Triticeae</taxon>
        <taxon>Triticinae</taxon>
        <taxon>Aegilops</taxon>
    </lineage>
</organism>
<reference evidence="2" key="3">
    <citation type="journal article" date="2017" name="Nature">
        <title>Genome sequence of the progenitor of the wheat D genome Aegilops tauschii.</title>
        <authorList>
            <person name="Luo M.C."/>
            <person name="Gu Y.Q."/>
            <person name="Puiu D."/>
            <person name="Wang H."/>
            <person name="Twardziok S.O."/>
            <person name="Deal K.R."/>
            <person name="Huo N."/>
            <person name="Zhu T."/>
            <person name="Wang L."/>
            <person name="Wang Y."/>
            <person name="McGuire P.E."/>
            <person name="Liu S."/>
            <person name="Long H."/>
            <person name="Ramasamy R.K."/>
            <person name="Rodriguez J.C."/>
            <person name="Van S.L."/>
            <person name="Yuan L."/>
            <person name="Wang Z."/>
            <person name="Xia Z."/>
            <person name="Xiao L."/>
            <person name="Anderson O.D."/>
            <person name="Ouyang S."/>
            <person name="Liang Y."/>
            <person name="Zimin A.V."/>
            <person name="Pertea G."/>
            <person name="Qi P."/>
            <person name="Bennetzen J.L."/>
            <person name="Dai X."/>
            <person name="Dawson M.W."/>
            <person name="Muller H.G."/>
            <person name="Kugler K."/>
            <person name="Rivarola-Duarte L."/>
            <person name="Spannagl M."/>
            <person name="Mayer K.F.X."/>
            <person name="Lu F.H."/>
            <person name="Bevan M.W."/>
            <person name="Leroy P."/>
            <person name="Li P."/>
            <person name="You F.M."/>
            <person name="Sun Q."/>
            <person name="Liu Z."/>
            <person name="Lyons E."/>
            <person name="Wicker T."/>
            <person name="Salzberg S.L."/>
            <person name="Devos K.M."/>
            <person name="Dvorak J."/>
        </authorList>
    </citation>
    <scope>NUCLEOTIDE SEQUENCE [LARGE SCALE GENOMIC DNA]</scope>
    <source>
        <strain evidence="2">cv. AL8/78</strain>
    </source>
</reference>
<reference evidence="3" key="1">
    <citation type="journal article" date="2014" name="Science">
        <title>Ancient hybridizations among the ancestral genomes of bread wheat.</title>
        <authorList>
            <consortium name="International Wheat Genome Sequencing Consortium,"/>
            <person name="Marcussen T."/>
            <person name="Sandve S.R."/>
            <person name="Heier L."/>
            <person name="Spannagl M."/>
            <person name="Pfeifer M."/>
            <person name="Jakobsen K.S."/>
            <person name="Wulff B.B."/>
            <person name="Steuernagel B."/>
            <person name="Mayer K.F."/>
            <person name="Olsen O.A."/>
        </authorList>
    </citation>
    <scope>NUCLEOTIDE SEQUENCE [LARGE SCALE GENOMIC DNA]</scope>
    <source>
        <strain evidence="3">cv. AL8/78</strain>
    </source>
</reference>
<protein>
    <submittedName>
        <fullName evidence="2">Uncharacterized protein</fullName>
    </submittedName>
</protein>
<dbReference type="SUPFAM" id="SSF48452">
    <property type="entry name" value="TPR-like"/>
    <property type="match status" value="2"/>
</dbReference>
<keyword evidence="1" id="KW-0802">TPR repeat</keyword>
<dbReference type="EnsemblPlants" id="AET7Gv20198700.13">
    <property type="protein sequence ID" value="AET7Gv20198700.13"/>
    <property type="gene ID" value="AET7Gv20198700"/>
</dbReference>
<evidence type="ECO:0000313" key="2">
    <source>
        <dbReference type="EnsemblPlants" id="AET7Gv20198700.13"/>
    </source>
</evidence>
<reference evidence="2" key="4">
    <citation type="submission" date="2019-03" db="UniProtKB">
        <authorList>
            <consortium name="EnsemblPlants"/>
        </authorList>
    </citation>
    <scope>IDENTIFICATION</scope>
</reference>
<sequence length="550" mass="61259">REATKYRSMYSRRRLLSLLRHALLAPAGRLAAAPPSRSFSLPRAAVGAASTSGSSDGHFSCKGSTYAAILIGQAAVVLGLSSNSVLAQDDLVAPAATSEHADVNVTGLRRIEDGSVISNEHTIKWRMCTDKAREFFMEGKLDEAEKLFKAALQEAKEGFGLRDPHAASALNNLAEFYRLRKEYEKAEPLYLEAIEILEQSFGPDDIRVGAAFRNLGQYYYIQRRFDQAQTCFERALKIEGRVMGLGNPDYANTMYLLAKVLSQQGKGKDAEALIRESIRILEEAGLGESPACIQRMKFLSLELVKSKQLAEAENLQRKILHNLELSKGWNSLDTTAAAETLSVTLQNIGNLKESEELLERCLTVRRKILSEDHFEVAGILVHLARLTLLKITSDIKVNNDLSTPHLVKAKQLVNDSIRITEGILNPSRENRKKLNSTFAMEREKIGAIVVLLQALEVVGLLEAARKRIQAPAFDYQHVEQALRRCISLYNEPHTRNVVSKALRQHYLKCLHSLTLIVQHDPDISDAPQMQGLLGESQRIVKLLGEENNTK</sequence>
<proteinExistence type="predicted"/>
<reference evidence="2" key="5">
    <citation type="journal article" date="2021" name="G3 (Bethesda)">
        <title>Aegilops tauschii genome assembly Aet v5.0 features greater sequence contiguity and improved annotation.</title>
        <authorList>
            <person name="Wang L."/>
            <person name="Zhu T."/>
            <person name="Rodriguez J.C."/>
            <person name="Deal K.R."/>
            <person name="Dubcovsky J."/>
            <person name="McGuire P.E."/>
            <person name="Lux T."/>
            <person name="Spannagl M."/>
            <person name="Mayer K.F.X."/>
            <person name="Baldrich P."/>
            <person name="Meyers B.C."/>
            <person name="Huo N."/>
            <person name="Gu Y.Q."/>
            <person name="Zhou H."/>
            <person name="Devos K.M."/>
            <person name="Bennetzen J.L."/>
            <person name="Unver T."/>
            <person name="Budak H."/>
            <person name="Gulick P.J."/>
            <person name="Galiba G."/>
            <person name="Kalapos B."/>
            <person name="Nelson D.R."/>
            <person name="Li P."/>
            <person name="You F.M."/>
            <person name="Luo M.C."/>
            <person name="Dvorak J."/>
        </authorList>
    </citation>
    <scope>NUCLEOTIDE SEQUENCE [LARGE SCALE GENOMIC DNA]</scope>
    <source>
        <strain evidence="2">cv. AL8/78</strain>
    </source>
</reference>
<dbReference type="PANTHER" id="PTHR47689">
    <property type="entry name" value="TETRATRICOPEPTIDE REPEAT (TPR)-LIKE SUPERFAMILY PROTEIN"/>
    <property type="match status" value="1"/>
</dbReference>